<evidence type="ECO:0000256" key="1">
    <source>
        <dbReference type="ARBA" id="ARBA00009175"/>
    </source>
</evidence>
<dbReference type="PANTHER" id="PTHR30632">
    <property type="entry name" value="MOLYBDATE-BINDING PERIPLASMIC PROTEIN"/>
    <property type="match status" value="1"/>
</dbReference>
<evidence type="ECO:0000256" key="3">
    <source>
        <dbReference type="ARBA" id="ARBA00022729"/>
    </source>
</evidence>
<proteinExistence type="inferred from homology"/>
<dbReference type="RefSeq" id="WP_269421567.1">
    <property type="nucleotide sequence ID" value="NZ_JAPWGY010000001.1"/>
</dbReference>
<protein>
    <submittedName>
        <fullName evidence="5">Molybdate ABC transporter substrate-binding protein</fullName>
    </submittedName>
</protein>
<dbReference type="EMBL" id="JAPWGY010000001">
    <property type="protein sequence ID" value="MCZ4279359.1"/>
    <property type="molecule type" value="Genomic_DNA"/>
</dbReference>
<dbReference type="InterPro" id="IPR005950">
    <property type="entry name" value="ModA"/>
</dbReference>
<evidence type="ECO:0000256" key="4">
    <source>
        <dbReference type="SAM" id="SignalP"/>
    </source>
</evidence>
<evidence type="ECO:0000256" key="2">
    <source>
        <dbReference type="ARBA" id="ARBA00022723"/>
    </source>
</evidence>
<organism evidence="5 6">
    <name type="scientific">Kiloniella laminariae</name>
    <dbReference type="NCBI Taxonomy" id="454162"/>
    <lineage>
        <taxon>Bacteria</taxon>
        <taxon>Pseudomonadati</taxon>
        <taxon>Pseudomonadota</taxon>
        <taxon>Alphaproteobacteria</taxon>
        <taxon>Rhodospirillales</taxon>
        <taxon>Kiloniellaceae</taxon>
        <taxon>Kiloniella</taxon>
    </lineage>
</organism>
<dbReference type="SUPFAM" id="SSF53850">
    <property type="entry name" value="Periplasmic binding protein-like II"/>
    <property type="match status" value="1"/>
</dbReference>
<dbReference type="InterPro" id="IPR044084">
    <property type="entry name" value="AvModA-like_subst-bd"/>
</dbReference>
<feature type="signal peptide" evidence="4">
    <location>
        <begin position="1"/>
        <end position="28"/>
    </location>
</feature>
<keyword evidence="2" id="KW-0479">Metal-binding</keyword>
<dbReference type="PIRSF" id="PIRSF004846">
    <property type="entry name" value="ModA"/>
    <property type="match status" value="1"/>
</dbReference>
<gene>
    <name evidence="5" type="primary">modA</name>
    <name evidence="5" type="ORF">O4H49_01135</name>
</gene>
<comment type="similarity">
    <text evidence="1">Belongs to the bacterial solute-binding protein ModA family.</text>
</comment>
<comment type="caution">
    <text evidence="5">The sequence shown here is derived from an EMBL/GenBank/DDBJ whole genome shotgun (WGS) entry which is preliminary data.</text>
</comment>
<dbReference type="CDD" id="cd13539">
    <property type="entry name" value="PBP2_AvModA"/>
    <property type="match status" value="1"/>
</dbReference>
<reference evidence="5" key="1">
    <citation type="submission" date="2022-12" db="EMBL/GenBank/DDBJ databases">
        <title>Bacterial isolates from different developmental stages of Nematostella vectensis.</title>
        <authorList>
            <person name="Fraune S."/>
        </authorList>
    </citation>
    <scope>NUCLEOTIDE SEQUENCE</scope>
    <source>
        <strain evidence="5">G21630-S1</strain>
    </source>
</reference>
<keyword evidence="6" id="KW-1185">Reference proteome</keyword>
<dbReference type="Gene3D" id="3.40.190.10">
    <property type="entry name" value="Periplasmic binding protein-like II"/>
    <property type="match status" value="2"/>
</dbReference>
<name>A0ABT4LE37_9PROT</name>
<sequence>MDQGFKWLFRSVLSAVLFSLVVSFPALAKAETVKVAVASNFKTTAEALVRAYSLKSGHEVVLSSGSTGKLYTQIKNGAPFEVFLAADSLRAALSEKNGLAVAGSRFTYARGRIALWSNRADLAGLGPDYLKGDKVTRLAIANPKTAPYGQAAVEMLKNLRLYEAVKHKIVQGENIAQTYQFVYSGNAEVGVVALSQIVSQALQQQKTVATQNSEIGGVSWVVPEHLYQPIDQQAVLLIKGQGNPAATAFVAYLKSDEAAAIIQSFGYATVKP</sequence>
<evidence type="ECO:0000313" key="6">
    <source>
        <dbReference type="Proteomes" id="UP001069802"/>
    </source>
</evidence>
<dbReference type="NCBIfam" id="TIGR01256">
    <property type="entry name" value="modA"/>
    <property type="match status" value="1"/>
</dbReference>
<evidence type="ECO:0000313" key="5">
    <source>
        <dbReference type="EMBL" id="MCZ4279359.1"/>
    </source>
</evidence>
<keyword evidence="3 4" id="KW-0732">Signal</keyword>
<feature type="chain" id="PRO_5046785584" evidence="4">
    <location>
        <begin position="29"/>
        <end position="272"/>
    </location>
</feature>
<dbReference type="Proteomes" id="UP001069802">
    <property type="component" value="Unassembled WGS sequence"/>
</dbReference>
<accession>A0ABT4LE37</accession>
<dbReference type="PANTHER" id="PTHR30632:SF14">
    <property type="entry name" value="TUNGSTATE_MOLYBDATE_CHROMATE-BINDING PROTEIN MODA"/>
    <property type="match status" value="1"/>
</dbReference>
<dbReference type="Pfam" id="PF13531">
    <property type="entry name" value="SBP_bac_11"/>
    <property type="match status" value="1"/>
</dbReference>
<dbReference type="InterPro" id="IPR050682">
    <property type="entry name" value="ModA/WtpA"/>
</dbReference>